<name>A0A7I6GX73_BORGP</name>
<accession>A0A7I6GX73</accession>
<reference evidence="1" key="1">
    <citation type="journal article" date="2004" name="Nucleic Acids Res.">
        <title>Comparative analysis of the Borrelia garinii genome.</title>
        <authorList>
            <person name="Glockner G."/>
            <person name="Lehmann R."/>
            <person name="Romualdi A."/>
            <person name="Pradella S."/>
            <person name="Schulte-Spechtel U."/>
            <person name="Schilhabel M."/>
            <person name="Wilske B."/>
            <person name="Suhnel J."/>
            <person name="Platzer M."/>
        </authorList>
    </citation>
    <scope>NUCLEOTIDE SEQUENCE [LARGE SCALE GENOMIC DNA]</scope>
    <source>
        <strain>ATCC BAA-2496 / DSM 23469 / PBi</strain>
        <strain evidence="1">PBi</strain>
        <plasmid>3</plasmid>
    </source>
</reference>
<reference evidence="1" key="2">
    <citation type="submission" date="2004-09" db="EMBL/GenBank/DDBJ databases">
        <authorList>
            <person name="Gloeckner G."/>
            <person name="Schilhabel M."/>
            <person name="Lehmann R."/>
            <person name="Platzer M."/>
        </authorList>
    </citation>
    <scope>NUCLEOTIDE SEQUENCE</scope>
    <source>
        <strain evidence="1">PBi</strain>
    </source>
</reference>
<organism evidence="1">
    <name type="scientific">Borrelia garinii subsp. bavariensis (strain ATCC BAA-2496 / DSM 23469 / PBi)</name>
    <name type="common">Borreliella bavariensis</name>
    <dbReference type="NCBI Taxonomy" id="290434"/>
    <lineage>
        <taxon>Bacteria</taxon>
        <taxon>Pseudomonadati</taxon>
        <taxon>Spirochaetota</taxon>
        <taxon>Spirochaetia</taxon>
        <taxon>Spirochaetales</taxon>
        <taxon>Borreliaceae</taxon>
        <taxon>Borreliella</taxon>
    </lineage>
</organism>
<evidence type="ECO:0000313" key="2">
    <source>
        <dbReference type="Proteomes" id="UP000002276"/>
    </source>
</evidence>
<geneLocation type="plasmid" evidence="2">
    <name>3</name>
</geneLocation>
<protein>
    <submittedName>
        <fullName evidence="1">Uncharacterized protein</fullName>
    </submittedName>
</protein>
<proteinExistence type="predicted"/>
<dbReference type="AlphaFoldDB" id="A0A7I6GX73"/>
<evidence type="ECO:0000313" key="1">
    <source>
        <dbReference type="EMBL" id="AAU85857.1"/>
    </source>
</evidence>
<dbReference type="EMBL" id="AY722917">
    <property type="protein sequence ID" value="AAU85857.1"/>
    <property type="molecule type" value="Genomic_DNA"/>
</dbReference>
<gene>
    <name evidence="1" type="ordered locus">BGP007</name>
</gene>
<sequence>MKNPLTKILYNKFWFFQKKRQNYLVFNKKVVYFTKSNTVKALLDNLDSIV</sequence>